<proteinExistence type="predicted"/>
<organism evidence="2 3">
    <name type="scientific">Aquitalea magnusonii</name>
    <dbReference type="NCBI Taxonomy" id="332411"/>
    <lineage>
        <taxon>Bacteria</taxon>
        <taxon>Pseudomonadati</taxon>
        <taxon>Pseudomonadota</taxon>
        <taxon>Betaproteobacteria</taxon>
        <taxon>Neisseriales</taxon>
        <taxon>Chromobacteriaceae</taxon>
        <taxon>Aquitalea</taxon>
    </lineage>
</organism>
<feature type="transmembrane region" description="Helical" evidence="1">
    <location>
        <begin position="12"/>
        <end position="35"/>
    </location>
</feature>
<reference evidence="3" key="1">
    <citation type="journal article" date="2017" name="Biotechnol. Biofuels">
        <title>Evaluation of environmental bacterial communities as a factor affecting the growth of duckweed Lemna minor.</title>
        <authorList>
            <person name="Ishizawa H."/>
            <person name="Kuroda M."/>
            <person name="Morikawa M."/>
            <person name="Ike M."/>
        </authorList>
    </citation>
    <scope>NUCLEOTIDE SEQUENCE [LARGE SCALE GENOMIC DNA]</scope>
    <source>
        <strain evidence="3">H3</strain>
    </source>
</reference>
<dbReference type="RefSeq" id="WP_089084134.1">
    <property type="nucleotide sequence ID" value="NZ_AP018823.1"/>
</dbReference>
<dbReference type="KEGG" id="amah:DLM_0935"/>
<feature type="transmembrane region" description="Helical" evidence="1">
    <location>
        <begin position="73"/>
        <end position="91"/>
    </location>
</feature>
<gene>
    <name evidence="2" type="ORF">DLM_0935</name>
</gene>
<keyword evidence="1" id="KW-1133">Transmembrane helix</keyword>
<reference evidence="3" key="3">
    <citation type="journal article" date="2017" name="Plant Physiol. Biochem.">
        <title>Differential oxidative and antioxidative response of duckweed Lemna minor toward plant growth promoting/inhibiting bacteria.</title>
        <authorList>
            <person name="Ishizawa H."/>
            <person name="Kuroda M."/>
            <person name="Morikawa M."/>
            <person name="Ike M."/>
        </authorList>
    </citation>
    <scope>NUCLEOTIDE SEQUENCE [LARGE SCALE GENOMIC DNA]</scope>
    <source>
        <strain evidence="3">H3</strain>
    </source>
</reference>
<protein>
    <submittedName>
        <fullName evidence="2">Uncharacterized protein</fullName>
    </submittedName>
</protein>
<evidence type="ECO:0000256" key="1">
    <source>
        <dbReference type="SAM" id="Phobius"/>
    </source>
</evidence>
<evidence type="ECO:0000313" key="3">
    <source>
        <dbReference type="Proteomes" id="UP000198290"/>
    </source>
</evidence>
<reference evidence="2 3" key="2">
    <citation type="journal article" date="2017" name="Genome Announc.">
        <title>Draft genome sequence of Aquitalea magnusonii strain H3, a plant growth-promoting bacterium of duckweed Lemna minor.</title>
        <authorList>
            <person name="Ishizawa H."/>
            <person name="Kuroda M."/>
            <person name="Ike M."/>
        </authorList>
    </citation>
    <scope>NUCLEOTIDE SEQUENCE [LARGE SCALE GENOMIC DNA]</scope>
    <source>
        <strain evidence="2 3">H3</strain>
    </source>
</reference>
<dbReference type="OrthoDB" id="8911335at2"/>
<evidence type="ECO:0000313" key="2">
    <source>
        <dbReference type="EMBL" id="BBF84575.1"/>
    </source>
</evidence>
<dbReference type="AlphaFoldDB" id="A0A3G9GAR7"/>
<dbReference type="EMBL" id="AP018823">
    <property type="protein sequence ID" value="BBF84575.1"/>
    <property type="molecule type" value="Genomic_DNA"/>
</dbReference>
<name>A0A3G9GAR7_9NEIS</name>
<keyword evidence="1" id="KW-0472">Membrane</keyword>
<feature type="transmembrane region" description="Helical" evidence="1">
    <location>
        <begin position="47"/>
        <end position="66"/>
    </location>
</feature>
<dbReference type="PROSITE" id="PS51257">
    <property type="entry name" value="PROKAR_LIPOPROTEIN"/>
    <property type="match status" value="1"/>
</dbReference>
<keyword evidence="1" id="KW-0812">Transmembrane</keyword>
<keyword evidence="3" id="KW-1185">Reference proteome</keyword>
<dbReference type="Proteomes" id="UP000198290">
    <property type="component" value="Chromosome"/>
</dbReference>
<sequence length="96" mass="10612">MHRSPIRKHWLAKTLTGQVLGLALGFACGGLLLRLLDEVPLPVRAQLAMWLVAPVWLGVAGGVYLFRNAWRALVCLGSANALAWLWLAWLSRRVLA</sequence>
<accession>A0A3G9GAR7</accession>